<evidence type="ECO:0000256" key="2">
    <source>
        <dbReference type="ARBA" id="ARBA00023445"/>
    </source>
</evidence>
<dbReference type="GO" id="GO:0016616">
    <property type="term" value="F:oxidoreductase activity, acting on the CH-OH group of donors, NAD or NADP as acceptor"/>
    <property type="evidence" value="ECO:0007669"/>
    <property type="project" value="TreeGrafter"/>
</dbReference>
<keyword evidence="5" id="KW-1185">Reference proteome</keyword>
<name>A0A6A5V852_9PLEO</name>
<evidence type="ECO:0000259" key="3">
    <source>
        <dbReference type="Pfam" id="PF01370"/>
    </source>
</evidence>
<keyword evidence="1" id="KW-0560">Oxidoreductase</keyword>
<dbReference type="AlphaFoldDB" id="A0A6A5V852"/>
<dbReference type="PANTHER" id="PTHR10366:SF564">
    <property type="entry name" value="STEROL-4-ALPHA-CARBOXYLATE 3-DEHYDROGENASE, DECARBOXYLATING"/>
    <property type="match status" value="1"/>
</dbReference>
<accession>A0A6A5V852</accession>
<evidence type="ECO:0000313" key="5">
    <source>
        <dbReference type="Proteomes" id="UP000800036"/>
    </source>
</evidence>
<feature type="domain" description="NAD-dependent epimerase/dehydratase" evidence="3">
    <location>
        <begin position="6"/>
        <end position="205"/>
    </location>
</feature>
<proteinExistence type="inferred from homology"/>
<dbReference type="EMBL" id="ML976680">
    <property type="protein sequence ID" value="KAF1973563.1"/>
    <property type="molecule type" value="Genomic_DNA"/>
</dbReference>
<evidence type="ECO:0000256" key="1">
    <source>
        <dbReference type="ARBA" id="ARBA00023002"/>
    </source>
</evidence>
<dbReference type="Gene3D" id="3.40.50.720">
    <property type="entry name" value="NAD(P)-binding Rossmann-like Domain"/>
    <property type="match status" value="1"/>
</dbReference>
<dbReference type="PANTHER" id="PTHR10366">
    <property type="entry name" value="NAD DEPENDENT EPIMERASE/DEHYDRATASE"/>
    <property type="match status" value="1"/>
</dbReference>
<sequence>MSKGTVLISGLNGYIAAVTAKHFLDNDYKVRGTVRRLASAESLTTGPLMKYAESGALEVVEVPDITVDGAFDEAVKGVTGIAHLATPVAFDFPDGPEPVMKAAIQGTQTILNSALKAGPQLKSFVVLSSIAAVRNLTPPPYTFTEKDWNDFAEPMVMQNGKDTPGFMIYVASKAAAEKAFWAWRDEKKPSFAMSALNPVFVIGPALIPPKSPAEVGGTVKPVFDIFSGNPWPPADAPIVAGLGHIVDVRDVAAQTEYAIAHPKEVDGERYISYASVATAQSIADILRKAFPEAMGRIAEGTPGQGYNKDYTLFDKTKEQDIDGSKGKKLLPGGEYIPHEQSIIDTAKNLAHLV</sequence>
<dbReference type="OrthoDB" id="2735536at2759"/>
<reference evidence="4" key="1">
    <citation type="journal article" date="2020" name="Stud. Mycol.">
        <title>101 Dothideomycetes genomes: a test case for predicting lifestyles and emergence of pathogens.</title>
        <authorList>
            <person name="Haridas S."/>
            <person name="Albert R."/>
            <person name="Binder M."/>
            <person name="Bloem J."/>
            <person name="Labutti K."/>
            <person name="Salamov A."/>
            <person name="Andreopoulos B."/>
            <person name="Baker S."/>
            <person name="Barry K."/>
            <person name="Bills G."/>
            <person name="Bluhm B."/>
            <person name="Cannon C."/>
            <person name="Castanera R."/>
            <person name="Culley D."/>
            <person name="Daum C."/>
            <person name="Ezra D."/>
            <person name="Gonzalez J."/>
            <person name="Henrissat B."/>
            <person name="Kuo A."/>
            <person name="Liang C."/>
            <person name="Lipzen A."/>
            <person name="Lutzoni F."/>
            <person name="Magnuson J."/>
            <person name="Mondo S."/>
            <person name="Nolan M."/>
            <person name="Ohm R."/>
            <person name="Pangilinan J."/>
            <person name="Park H.-J."/>
            <person name="Ramirez L."/>
            <person name="Alfaro M."/>
            <person name="Sun H."/>
            <person name="Tritt A."/>
            <person name="Yoshinaga Y."/>
            <person name="Zwiers L.-H."/>
            <person name="Turgeon B."/>
            <person name="Goodwin S."/>
            <person name="Spatafora J."/>
            <person name="Crous P."/>
            <person name="Grigoriev I."/>
        </authorList>
    </citation>
    <scope>NUCLEOTIDE SEQUENCE</scope>
    <source>
        <strain evidence="4">CBS 107.79</strain>
    </source>
</reference>
<dbReference type="Proteomes" id="UP000800036">
    <property type="component" value="Unassembled WGS sequence"/>
</dbReference>
<dbReference type="InterPro" id="IPR001509">
    <property type="entry name" value="Epimerase_deHydtase"/>
</dbReference>
<comment type="similarity">
    <text evidence="2">Belongs to the NAD(P)-dependent epimerase/dehydratase family. Dihydroflavonol-4-reductase subfamily.</text>
</comment>
<dbReference type="InterPro" id="IPR050425">
    <property type="entry name" value="NAD(P)_dehydrat-like"/>
</dbReference>
<dbReference type="InterPro" id="IPR036291">
    <property type="entry name" value="NAD(P)-bd_dom_sf"/>
</dbReference>
<gene>
    <name evidence="4" type="ORF">BU23DRAFT_554191</name>
</gene>
<dbReference type="SUPFAM" id="SSF51735">
    <property type="entry name" value="NAD(P)-binding Rossmann-fold domains"/>
    <property type="match status" value="1"/>
</dbReference>
<protein>
    <submittedName>
        <fullName evidence="4">NAD(P)-binding protein</fullName>
    </submittedName>
</protein>
<dbReference type="Pfam" id="PF01370">
    <property type="entry name" value="Epimerase"/>
    <property type="match status" value="1"/>
</dbReference>
<organism evidence="4 5">
    <name type="scientific">Bimuria novae-zelandiae CBS 107.79</name>
    <dbReference type="NCBI Taxonomy" id="1447943"/>
    <lineage>
        <taxon>Eukaryota</taxon>
        <taxon>Fungi</taxon>
        <taxon>Dikarya</taxon>
        <taxon>Ascomycota</taxon>
        <taxon>Pezizomycotina</taxon>
        <taxon>Dothideomycetes</taxon>
        <taxon>Pleosporomycetidae</taxon>
        <taxon>Pleosporales</taxon>
        <taxon>Massarineae</taxon>
        <taxon>Didymosphaeriaceae</taxon>
        <taxon>Bimuria</taxon>
    </lineage>
</organism>
<evidence type="ECO:0000313" key="4">
    <source>
        <dbReference type="EMBL" id="KAF1973563.1"/>
    </source>
</evidence>